<keyword evidence="4" id="KW-1003">Cell membrane</keyword>
<gene>
    <name evidence="10" type="ORF">PN492_17940</name>
</gene>
<dbReference type="Pfam" id="PF12698">
    <property type="entry name" value="ABC2_membrane_3"/>
    <property type="match status" value="1"/>
</dbReference>
<evidence type="ECO:0000256" key="4">
    <source>
        <dbReference type="ARBA" id="ARBA00022475"/>
    </source>
</evidence>
<organism evidence="10 11">
    <name type="scientific">Dolichospermum circinale CS-537/01</name>
    <dbReference type="NCBI Taxonomy" id="3021739"/>
    <lineage>
        <taxon>Bacteria</taxon>
        <taxon>Bacillati</taxon>
        <taxon>Cyanobacteriota</taxon>
        <taxon>Cyanophyceae</taxon>
        <taxon>Nostocales</taxon>
        <taxon>Aphanizomenonaceae</taxon>
        <taxon>Dolichospermum</taxon>
        <taxon>Dolichospermum circinale</taxon>
    </lineage>
</organism>
<keyword evidence="7 8" id="KW-0472">Membrane</keyword>
<evidence type="ECO:0000256" key="5">
    <source>
        <dbReference type="ARBA" id="ARBA00022692"/>
    </source>
</evidence>
<evidence type="ECO:0000313" key="10">
    <source>
        <dbReference type="EMBL" id="MDB9488403.1"/>
    </source>
</evidence>
<comment type="similarity">
    <text evidence="2">Belongs to the ABC-2 integral membrane protein family.</text>
</comment>
<feature type="transmembrane region" description="Helical" evidence="8">
    <location>
        <begin position="178"/>
        <end position="202"/>
    </location>
</feature>
<keyword evidence="5 8" id="KW-0812">Transmembrane</keyword>
<dbReference type="InterPro" id="IPR047817">
    <property type="entry name" value="ABC2_TM_bact-type"/>
</dbReference>
<keyword evidence="6 8" id="KW-1133">Transmembrane helix</keyword>
<dbReference type="PROSITE" id="PS51012">
    <property type="entry name" value="ABC_TM2"/>
    <property type="match status" value="1"/>
</dbReference>
<dbReference type="Gene3D" id="3.40.1710.10">
    <property type="entry name" value="abc type-2 transporter like domain"/>
    <property type="match status" value="1"/>
</dbReference>
<sequence>MRFILQFFDNPFWALVRKEINQILRNRQLIVLLIVPPTVQLLLYGFALNPDVQNLKLGVIDYAHVADSRELISAMTSNRIFTLESVPNSEKDLSQQVEKGKLDVGVIIPPEFPRKLAQKSAEIQVFIDAVNANTAGIAANYMNQIVQQYNLSLEQGKRSPPVSSQVVFLYNPGLISSWFFVPGVMGLVLTLIGTLVSAVTVVREKDTGTLEQLLMTPAANWQILLSKIVPLVFLLMGDVMLALTLGIVVFNLPFRGSFLLFISLSGMYVFVGISLGIMLATVCRSQQQVLLTSFFINLPIVQTSGAVSPIEAMPTFFQVLSLLNPLRHYITIVRGILLKGVGLDVLWIHVLALLGFAVVLLSISVSKFRNQLS</sequence>
<protein>
    <submittedName>
        <fullName evidence="10">ABC transporter permease</fullName>
    </submittedName>
</protein>
<keyword evidence="11" id="KW-1185">Reference proteome</keyword>
<dbReference type="PANTHER" id="PTHR30294:SF29">
    <property type="entry name" value="MULTIDRUG ABC TRANSPORTER PERMEASE YBHS-RELATED"/>
    <property type="match status" value="1"/>
</dbReference>
<comment type="caution">
    <text evidence="10">The sequence shown here is derived from an EMBL/GenBank/DDBJ whole genome shotgun (WGS) entry which is preliminary data.</text>
</comment>
<dbReference type="PANTHER" id="PTHR30294">
    <property type="entry name" value="MEMBRANE COMPONENT OF ABC TRANSPORTER YHHJ-RELATED"/>
    <property type="match status" value="1"/>
</dbReference>
<evidence type="ECO:0000256" key="8">
    <source>
        <dbReference type="SAM" id="Phobius"/>
    </source>
</evidence>
<dbReference type="InterPro" id="IPR051449">
    <property type="entry name" value="ABC-2_transporter_component"/>
</dbReference>
<name>A0ABT5A8X1_9CYAN</name>
<evidence type="ECO:0000256" key="2">
    <source>
        <dbReference type="ARBA" id="ARBA00007783"/>
    </source>
</evidence>
<evidence type="ECO:0000256" key="3">
    <source>
        <dbReference type="ARBA" id="ARBA00022448"/>
    </source>
</evidence>
<feature type="transmembrane region" description="Helical" evidence="8">
    <location>
        <begin position="223"/>
        <end position="252"/>
    </location>
</feature>
<evidence type="ECO:0000256" key="1">
    <source>
        <dbReference type="ARBA" id="ARBA00004651"/>
    </source>
</evidence>
<feature type="transmembrane region" description="Helical" evidence="8">
    <location>
        <begin position="289"/>
        <end position="310"/>
    </location>
</feature>
<proteinExistence type="inferred from homology"/>
<dbReference type="EMBL" id="JAQMTU010000116">
    <property type="protein sequence ID" value="MDB9488403.1"/>
    <property type="molecule type" value="Genomic_DNA"/>
</dbReference>
<evidence type="ECO:0000313" key="11">
    <source>
        <dbReference type="Proteomes" id="UP001212123"/>
    </source>
</evidence>
<evidence type="ECO:0000259" key="9">
    <source>
        <dbReference type="PROSITE" id="PS51012"/>
    </source>
</evidence>
<accession>A0ABT5A8X1</accession>
<evidence type="ECO:0000256" key="6">
    <source>
        <dbReference type="ARBA" id="ARBA00022989"/>
    </source>
</evidence>
<dbReference type="RefSeq" id="WP_271798341.1">
    <property type="nucleotide sequence ID" value="NZ_JAQMTU010000116.1"/>
</dbReference>
<reference evidence="10 11" key="1">
    <citation type="submission" date="2023-01" db="EMBL/GenBank/DDBJ databases">
        <title>Genomes from the Australian National Cyanobacteria Reference Collection.</title>
        <authorList>
            <person name="Willis A."/>
            <person name="Lee E.M.F."/>
        </authorList>
    </citation>
    <scope>NUCLEOTIDE SEQUENCE [LARGE SCALE GENOMIC DNA]</scope>
    <source>
        <strain evidence="10 11">CS-537/01</strain>
    </source>
</reference>
<feature type="transmembrane region" description="Helical" evidence="8">
    <location>
        <begin position="258"/>
        <end position="282"/>
    </location>
</feature>
<keyword evidence="3" id="KW-0813">Transport</keyword>
<feature type="domain" description="ABC transmembrane type-2" evidence="9">
    <location>
        <begin position="135"/>
        <end position="371"/>
    </location>
</feature>
<dbReference type="InterPro" id="IPR013525">
    <property type="entry name" value="ABC2_TM"/>
</dbReference>
<comment type="subcellular location">
    <subcellularLocation>
        <location evidence="1">Cell membrane</location>
        <topology evidence="1">Multi-pass membrane protein</topology>
    </subcellularLocation>
</comment>
<feature type="transmembrane region" description="Helical" evidence="8">
    <location>
        <begin position="29"/>
        <end position="47"/>
    </location>
</feature>
<evidence type="ECO:0000256" key="7">
    <source>
        <dbReference type="ARBA" id="ARBA00023136"/>
    </source>
</evidence>
<feature type="transmembrane region" description="Helical" evidence="8">
    <location>
        <begin position="346"/>
        <end position="365"/>
    </location>
</feature>
<dbReference type="Proteomes" id="UP001212123">
    <property type="component" value="Unassembled WGS sequence"/>
</dbReference>